<organism evidence="8 9">
    <name type="scientific">Eubacterium barkeri</name>
    <name type="common">Clostridium barkeri</name>
    <dbReference type="NCBI Taxonomy" id="1528"/>
    <lineage>
        <taxon>Bacteria</taxon>
        <taxon>Bacillati</taxon>
        <taxon>Bacillota</taxon>
        <taxon>Clostridia</taxon>
        <taxon>Eubacteriales</taxon>
        <taxon>Eubacteriaceae</taxon>
        <taxon>Eubacterium</taxon>
    </lineage>
</organism>
<dbReference type="STRING" id="1528.SAMN04488579_1225"/>
<dbReference type="GO" id="GO:0005886">
    <property type="term" value="C:plasma membrane"/>
    <property type="evidence" value="ECO:0007669"/>
    <property type="project" value="UniProtKB-SubCell"/>
</dbReference>
<dbReference type="PANTHER" id="PTHR43478:SF1">
    <property type="entry name" value="NA+_H+ ANTIPORTER NHAC-LIKE C-TERMINAL DOMAIN-CONTAINING PROTEIN"/>
    <property type="match status" value="1"/>
</dbReference>
<dbReference type="PANTHER" id="PTHR43478">
    <property type="entry name" value="NA+/H+ ANTIPORTER-RELATED"/>
    <property type="match status" value="1"/>
</dbReference>
<accession>A0A1H3IC21</accession>
<dbReference type="InterPro" id="IPR018461">
    <property type="entry name" value="Na/H_Antiport_NhaC-like_C"/>
</dbReference>
<feature type="transmembrane region" description="Helical" evidence="6">
    <location>
        <begin position="6"/>
        <end position="24"/>
    </location>
</feature>
<keyword evidence="4 6" id="KW-1133">Transmembrane helix</keyword>
<feature type="domain" description="Na+/H+ antiporter NhaC-like C-terminal" evidence="7">
    <location>
        <begin position="187"/>
        <end position="478"/>
    </location>
</feature>
<keyword evidence="3 6" id="KW-0812">Transmembrane</keyword>
<dbReference type="RefSeq" id="WP_090246535.1">
    <property type="nucleotide sequence ID" value="NZ_FNOU01000022.1"/>
</dbReference>
<evidence type="ECO:0000256" key="5">
    <source>
        <dbReference type="ARBA" id="ARBA00023136"/>
    </source>
</evidence>
<evidence type="ECO:0000256" key="2">
    <source>
        <dbReference type="ARBA" id="ARBA00022475"/>
    </source>
</evidence>
<dbReference type="OrthoDB" id="9762978at2"/>
<feature type="transmembrane region" description="Helical" evidence="6">
    <location>
        <begin position="334"/>
        <end position="355"/>
    </location>
</feature>
<feature type="transmembrane region" description="Helical" evidence="6">
    <location>
        <begin position="197"/>
        <end position="218"/>
    </location>
</feature>
<evidence type="ECO:0000259" key="7">
    <source>
        <dbReference type="Pfam" id="PF03553"/>
    </source>
</evidence>
<feature type="transmembrane region" description="Helical" evidence="6">
    <location>
        <begin position="293"/>
        <end position="313"/>
    </location>
</feature>
<feature type="transmembrane region" description="Helical" evidence="6">
    <location>
        <begin position="71"/>
        <end position="88"/>
    </location>
</feature>
<evidence type="ECO:0000313" key="8">
    <source>
        <dbReference type="EMBL" id="SDY24638.1"/>
    </source>
</evidence>
<gene>
    <name evidence="8" type="ORF">SAMN04488579_1225</name>
</gene>
<feature type="transmembrane region" description="Helical" evidence="6">
    <location>
        <begin position="459"/>
        <end position="476"/>
    </location>
</feature>
<evidence type="ECO:0000313" key="9">
    <source>
        <dbReference type="Proteomes" id="UP000199652"/>
    </source>
</evidence>
<feature type="transmembrane region" description="Helical" evidence="6">
    <location>
        <begin position="31"/>
        <end position="51"/>
    </location>
</feature>
<feature type="transmembrane region" description="Helical" evidence="6">
    <location>
        <begin position="253"/>
        <end position="273"/>
    </location>
</feature>
<evidence type="ECO:0000256" key="3">
    <source>
        <dbReference type="ARBA" id="ARBA00022692"/>
    </source>
</evidence>
<dbReference type="Pfam" id="PF03553">
    <property type="entry name" value="Na_H_antiporter"/>
    <property type="match status" value="1"/>
</dbReference>
<dbReference type="EMBL" id="FNOU01000022">
    <property type="protein sequence ID" value="SDY24638.1"/>
    <property type="molecule type" value="Genomic_DNA"/>
</dbReference>
<proteinExistence type="predicted"/>
<keyword evidence="2" id="KW-1003">Cell membrane</keyword>
<comment type="subcellular location">
    <subcellularLocation>
        <location evidence="1">Cell membrane</location>
        <topology evidence="1">Multi-pass membrane protein</topology>
    </subcellularLocation>
</comment>
<reference evidence="9" key="1">
    <citation type="submission" date="2016-10" db="EMBL/GenBank/DDBJ databases">
        <authorList>
            <person name="Varghese N."/>
            <person name="Submissions S."/>
        </authorList>
    </citation>
    <scope>NUCLEOTIDE SEQUENCE [LARGE SCALE GENOMIC DNA]</scope>
    <source>
        <strain evidence="9">VPI 5359</strain>
    </source>
</reference>
<dbReference type="Proteomes" id="UP000199652">
    <property type="component" value="Unassembled WGS sequence"/>
</dbReference>
<feature type="transmembrane region" description="Helical" evidence="6">
    <location>
        <begin position="482"/>
        <end position="501"/>
    </location>
</feature>
<feature type="transmembrane region" description="Helical" evidence="6">
    <location>
        <begin position="375"/>
        <end position="408"/>
    </location>
</feature>
<evidence type="ECO:0000256" key="4">
    <source>
        <dbReference type="ARBA" id="ARBA00022989"/>
    </source>
</evidence>
<dbReference type="AlphaFoldDB" id="A0A1H3IC21"/>
<name>A0A1H3IC21_EUBBA</name>
<keyword evidence="9" id="KW-1185">Reference proteome</keyword>
<sequence length="514" mass="54139">METIDVGLLSLVPPIIAIVLALCTKEVISSLIIGILSGGLIYALNTGGGIVEMSAISFGAMAETVGSPGKFNIILFLALLGALVCVVTKAGGSRAYGNWASTKIKNKKLAQLATSFLGVLIFIDDYFNCLTVGTVMKPVTDKYNVSRAKLAYIIDATAAPVCIIAPISSWAAAVGSTLYETGAFSNELSAFFATIPYNLYAILSIIMVVVLSVTNLEFGPMAKAEWKAEHTGDLGAIDSDPEEEAAISNKGTVWDLVIPIGALIVFSILAMLFNGGYWSEGLSLSEAFGNCDASAALVLGGFWAIVVTFLLFIPRKLISFREFMDGIGDGVKSMVPAFIILTLAWTIGFMCQDYLGTGVYVGHLVESSNLPMEMIPAIVFLVAAGLSFSIGTAWGTFGIFIPIVVFICQASAPELMVVTLSATLAGSVFGDHCSPISDTTILSSTGAGCNHMEHVSTQIPYAITVAICCFIGYIIAGFSYGNILLTLGSGILLLAAALIILHRFSQKKLNTPEG</sequence>
<evidence type="ECO:0000256" key="1">
    <source>
        <dbReference type="ARBA" id="ARBA00004651"/>
    </source>
</evidence>
<keyword evidence="5 6" id="KW-0472">Membrane</keyword>
<protein>
    <submittedName>
        <fullName evidence="8">Na+/H+ antiporter NhaC</fullName>
    </submittedName>
</protein>
<evidence type="ECO:0000256" key="6">
    <source>
        <dbReference type="SAM" id="Phobius"/>
    </source>
</evidence>